<evidence type="ECO:0000313" key="4">
    <source>
        <dbReference type="Proteomes" id="UP000886752"/>
    </source>
</evidence>
<reference evidence="3" key="1">
    <citation type="journal article" date="2021" name="PeerJ">
        <title>Extensive microbial diversity within the chicken gut microbiome revealed by metagenomics and culture.</title>
        <authorList>
            <person name="Gilroy R."/>
            <person name="Ravi A."/>
            <person name="Getino M."/>
            <person name="Pursley I."/>
            <person name="Horton D.L."/>
            <person name="Alikhan N.F."/>
            <person name="Baker D."/>
            <person name="Gharbi K."/>
            <person name="Hall N."/>
            <person name="Watson M."/>
            <person name="Adriaenssens E.M."/>
            <person name="Foster-Nyarko E."/>
            <person name="Jarju S."/>
            <person name="Secka A."/>
            <person name="Antonio M."/>
            <person name="Oren A."/>
            <person name="Chaudhuri R.R."/>
            <person name="La Ragione R."/>
            <person name="Hildebrand F."/>
            <person name="Pallen M.J."/>
        </authorList>
    </citation>
    <scope>NUCLEOTIDE SEQUENCE</scope>
    <source>
        <strain evidence="3">ChiHecec2B26-446</strain>
    </source>
</reference>
<name>A0A9D1PYH2_9BACT</name>
<evidence type="ECO:0000256" key="1">
    <source>
        <dbReference type="SAM" id="MobiDB-lite"/>
    </source>
</evidence>
<dbReference type="Pfam" id="PF16989">
    <property type="entry name" value="T6SS_VasJ"/>
    <property type="match status" value="1"/>
</dbReference>
<dbReference type="PANTHER" id="PTHR37024">
    <property type="entry name" value="TYPE VI SECRETION SYSTEM DUF2094 AND IMPA-RELATED DOMAIN PROTEIN"/>
    <property type="match status" value="1"/>
</dbReference>
<dbReference type="EMBL" id="DXHV01000071">
    <property type="protein sequence ID" value="HIW01034.1"/>
    <property type="molecule type" value="Genomic_DNA"/>
</dbReference>
<feature type="domain" description="ImpA N-terminal" evidence="2">
    <location>
        <begin position="7"/>
        <end position="120"/>
    </location>
</feature>
<dbReference type="InterPro" id="IPR010657">
    <property type="entry name" value="ImpA_N"/>
</dbReference>
<feature type="compositionally biased region" description="Low complexity" evidence="1">
    <location>
        <begin position="194"/>
        <end position="224"/>
    </location>
</feature>
<dbReference type="NCBIfam" id="TIGR03362">
    <property type="entry name" value="VI_chp_7"/>
    <property type="match status" value="1"/>
</dbReference>
<reference evidence="3" key="2">
    <citation type="submission" date="2021-04" db="EMBL/GenBank/DDBJ databases">
        <authorList>
            <person name="Gilroy R."/>
        </authorList>
    </citation>
    <scope>NUCLEOTIDE SEQUENCE</scope>
    <source>
        <strain evidence="3">ChiHecec2B26-446</strain>
    </source>
</reference>
<accession>A0A9D1PYH2</accession>
<gene>
    <name evidence="3" type="primary">tssA</name>
    <name evidence="3" type="ORF">H9894_07590</name>
</gene>
<organism evidence="3 4">
    <name type="scientific">Candidatus Desulfovibrio intestinipullorum</name>
    <dbReference type="NCBI Taxonomy" id="2838536"/>
    <lineage>
        <taxon>Bacteria</taxon>
        <taxon>Pseudomonadati</taxon>
        <taxon>Thermodesulfobacteriota</taxon>
        <taxon>Desulfovibrionia</taxon>
        <taxon>Desulfovibrionales</taxon>
        <taxon>Desulfovibrionaceae</taxon>
        <taxon>Desulfovibrio</taxon>
    </lineage>
</organism>
<dbReference type="InterPro" id="IPR017739">
    <property type="entry name" value="T6SS-assoc_VCA0119"/>
</dbReference>
<evidence type="ECO:0000259" key="2">
    <source>
        <dbReference type="Pfam" id="PF06812"/>
    </source>
</evidence>
<evidence type="ECO:0000313" key="3">
    <source>
        <dbReference type="EMBL" id="HIW01034.1"/>
    </source>
</evidence>
<dbReference type="AlphaFoldDB" id="A0A9D1PYH2"/>
<dbReference type="Pfam" id="PF06812">
    <property type="entry name" value="ImpA_N"/>
    <property type="match status" value="1"/>
</dbReference>
<dbReference type="Proteomes" id="UP000886752">
    <property type="component" value="Unassembled WGS sequence"/>
</dbReference>
<proteinExistence type="predicted"/>
<comment type="caution">
    <text evidence="3">The sequence shown here is derived from an EMBL/GenBank/DDBJ whole genome shotgun (WGS) entry which is preliminary data.</text>
</comment>
<feature type="region of interest" description="Disordered" evidence="1">
    <location>
        <begin position="184"/>
        <end position="224"/>
    </location>
</feature>
<dbReference type="PANTHER" id="PTHR37024:SF3">
    <property type="entry name" value="TYPE VI SECRETION SYSTEM PROTEIN TSSA"/>
    <property type="match status" value="1"/>
</dbReference>
<sequence>MNISLLLAPISADSPAGADARYEPEYAALLEEVEKLNSMTRSQECNWHVIEEMGQAVLSTRAKDFQAACYLACALTHEHGLEGMADGAALLQGLVAAYWETGFPVLRRIRGRINALLWWQERTEAALETALADTGTLHDPDLVQRLTTSVRELDSSLAEKLPDLPSLRNLLDRIARLPLQAVAAAPEPEPRPAQPQAQSQAQSQGQGQAAPAPQAQTAPSAPVVPSARLAAPAQLSDNARENRQAFFDYALSLAEMERREDPTDPLSWQITRLSRWGRLRTLPPSQNKKTSIPAPLEERRTALARLMDSGRYEQAALAAESLWPEHCYWLDAQSLIATCLKNLGSAYDQVRIVVCAECAQLVHRLPGLEELSFDDGLPFASRETRQWLSSLTSARGQGQDEKADPTAETIAKARTLFASEQKGQALDLLDAGLAGCRDTETRLRLRLEQCRLLLRAQEALAATVLAEELLEEAKRLCLEAWSRDLALDILQTAEQAFAAEGGRDALQNLVQVRRQMVRLRPSSLL</sequence>
<protein>
    <submittedName>
        <fullName evidence="3">Type VI secretion system protein TssA</fullName>
    </submittedName>
</protein>